<dbReference type="PANTHER" id="PTHR20837:SF0">
    <property type="entry name" value="COILED-COIL AND C2 DOMAIN-CONTAINING PROTEIN 2A"/>
    <property type="match status" value="1"/>
</dbReference>
<dbReference type="OrthoDB" id="2162143at2759"/>
<dbReference type="HOGENOM" id="CLU_566571_0_0_1"/>
<dbReference type="eggNOG" id="KOG3639">
    <property type="taxonomic scope" value="Eukaryota"/>
</dbReference>
<dbReference type="Proteomes" id="UP000015101">
    <property type="component" value="Unassembled WGS sequence"/>
</dbReference>
<evidence type="ECO:0000313" key="3">
    <source>
        <dbReference type="EnsemblMetazoa" id="HelroP192775"/>
    </source>
</evidence>
<organism evidence="3 4">
    <name type="scientific">Helobdella robusta</name>
    <name type="common">Californian leech</name>
    <dbReference type="NCBI Taxonomy" id="6412"/>
    <lineage>
        <taxon>Eukaryota</taxon>
        <taxon>Metazoa</taxon>
        <taxon>Spiralia</taxon>
        <taxon>Lophotrochozoa</taxon>
        <taxon>Annelida</taxon>
        <taxon>Clitellata</taxon>
        <taxon>Hirudinea</taxon>
        <taxon>Rhynchobdellida</taxon>
        <taxon>Glossiphoniidae</taxon>
        <taxon>Helobdella</taxon>
    </lineage>
</organism>
<feature type="compositionally biased region" description="Basic and acidic residues" evidence="1">
    <location>
        <begin position="81"/>
        <end position="91"/>
    </location>
</feature>
<accession>T1FU99</accession>
<dbReference type="InParanoid" id="T1FU99"/>
<dbReference type="RefSeq" id="XP_009022110.1">
    <property type="nucleotide sequence ID" value="XM_009023862.1"/>
</dbReference>
<dbReference type="AlphaFoldDB" id="T1FU99"/>
<dbReference type="InterPro" id="IPR052434">
    <property type="entry name" value="Tectonic-like_complex_comp"/>
</dbReference>
<evidence type="ECO:0000256" key="1">
    <source>
        <dbReference type="SAM" id="MobiDB-lite"/>
    </source>
</evidence>
<evidence type="ECO:0000313" key="2">
    <source>
        <dbReference type="EMBL" id="ESN99750.1"/>
    </source>
</evidence>
<dbReference type="PANTHER" id="PTHR20837">
    <property type="entry name" value="CENTROSOMAL PROTEIN-RELATED"/>
    <property type="match status" value="1"/>
</dbReference>
<sequence length="482" mass="53858">MEPTTSNEQISEKLLLNLKRQRTQVQNKLRKTTKTLEEVSELDEIEDAQRQLKVNLEKNKRQASKGDEDGADNAAWVGDGGDDKRDGDSVGKDGLSSSVMSPRTLVRQEASTTVSTKKPAISLSVRNRLLETLKTAKDKAKDDVYKSMKQVSVDESVDGADVGGGGGSSSRVRFDAREHVMMERLIMQKMMQLKHFRKFFTADGKLKDTPYEEQMNFFFKIFDGKDAGEAAAAAAGGSGTGDEAGKVDGKRGDVVAAGGDGGGEKITGEVPEEGKDTEIDDAADERYFWAPYFYGQSLVEERDIDVMGSKVYMYPSVLPVILPPSMIHDWAEEGFYVARKPLVAASSYNKMEYRLIVEKLGGTSEEEAMDAVKKAKLLKWFGDDGRLIGQPDWPRDIYFKLDILPEYDSRFVTNYQKPVIGVERQIGLNDFFRLEIDINSITFTHHHLFGKEHVLASLLRQQCKLKSVRSAYERARKEVSNS</sequence>
<name>T1FU99_HELRO</name>
<dbReference type="EMBL" id="KB097070">
    <property type="protein sequence ID" value="ESN99750.1"/>
    <property type="molecule type" value="Genomic_DNA"/>
</dbReference>
<gene>
    <name evidence="3" type="primary">20212395</name>
    <name evidence="2" type="ORF">HELRODRAFT_192775</name>
</gene>
<reference evidence="4" key="1">
    <citation type="submission" date="2012-12" db="EMBL/GenBank/DDBJ databases">
        <authorList>
            <person name="Hellsten U."/>
            <person name="Grimwood J."/>
            <person name="Chapman J.A."/>
            <person name="Shapiro H."/>
            <person name="Aerts A."/>
            <person name="Otillar R.P."/>
            <person name="Terry A.Y."/>
            <person name="Boore J.L."/>
            <person name="Simakov O."/>
            <person name="Marletaz F."/>
            <person name="Cho S.-J."/>
            <person name="Edsinger-Gonzales E."/>
            <person name="Havlak P."/>
            <person name="Kuo D.-H."/>
            <person name="Larsson T."/>
            <person name="Lv J."/>
            <person name="Arendt D."/>
            <person name="Savage R."/>
            <person name="Osoegawa K."/>
            <person name="de Jong P."/>
            <person name="Lindberg D.R."/>
            <person name="Seaver E.C."/>
            <person name="Weisblat D.A."/>
            <person name="Putnam N.H."/>
            <person name="Grigoriev I.V."/>
            <person name="Rokhsar D.S."/>
        </authorList>
    </citation>
    <scope>NUCLEOTIDE SEQUENCE</scope>
</reference>
<keyword evidence="4" id="KW-1185">Reference proteome</keyword>
<reference evidence="3" key="3">
    <citation type="submission" date="2015-06" db="UniProtKB">
        <authorList>
            <consortium name="EnsemblMetazoa"/>
        </authorList>
    </citation>
    <scope>IDENTIFICATION</scope>
</reference>
<dbReference type="EMBL" id="AMQM01005701">
    <property type="status" value="NOT_ANNOTATED_CDS"/>
    <property type="molecule type" value="Genomic_DNA"/>
</dbReference>
<dbReference type="STRING" id="6412.T1FU99"/>
<protein>
    <submittedName>
        <fullName evidence="2 3">Uncharacterized protein</fullName>
    </submittedName>
</protein>
<reference evidence="2 4" key="2">
    <citation type="journal article" date="2013" name="Nature">
        <title>Insights into bilaterian evolution from three spiralian genomes.</title>
        <authorList>
            <person name="Simakov O."/>
            <person name="Marletaz F."/>
            <person name="Cho S.J."/>
            <person name="Edsinger-Gonzales E."/>
            <person name="Havlak P."/>
            <person name="Hellsten U."/>
            <person name="Kuo D.H."/>
            <person name="Larsson T."/>
            <person name="Lv J."/>
            <person name="Arendt D."/>
            <person name="Savage R."/>
            <person name="Osoegawa K."/>
            <person name="de Jong P."/>
            <person name="Grimwood J."/>
            <person name="Chapman J.A."/>
            <person name="Shapiro H."/>
            <person name="Aerts A."/>
            <person name="Otillar R.P."/>
            <person name="Terry A.Y."/>
            <person name="Boore J.L."/>
            <person name="Grigoriev I.V."/>
            <person name="Lindberg D.R."/>
            <person name="Seaver E.C."/>
            <person name="Weisblat D.A."/>
            <person name="Putnam N.H."/>
            <person name="Rokhsar D.S."/>
        </authorList>
    </citation>
    <scope>NUCLEOTIDE SEQUENCE</scope>
</reference>
<evidence type="ECO:0000313" key="4">
    <source>
        <dbReference type="Proteomes" id="UP000015101"/>
    </source>
</evidence>
<feature type="compositionally biased region" description="Basic and acidic residues" evidence="1">
    <location>
        <begin position="56"/>
        <end position="68"/>
    </location>
</feature>
<dbReference type="EnsemblMetazoa" id="HelroT192775">
    <property type="protein sequence ID" value="HelroP192775"/>
    <property type="gene ID" value="HelroG192775"/>
</dbReference>
<proteinExistence type="predicted"/>
<feature type="region of interest" description="Disordered" evidence="1">
    <location>
        <begin position="56"/>
        <end position="118"/>
    </location>
</feature>
<dbReference type="KEGG" id="hro:HELRODRAFT_192775"/>
<dbReference type="GeneID" id="20212395"/>
<dbReference type="CTD" id="20212395"/>